<accession>A0A8H6ILJ1</accession>
<keyword evidence="2" id="KW-1185">Reference proteome</keyword>
<gene>
    <name evidence="1" type="ORF">CSOJ01_16019</name>
</gene>
<dbReference type="AlphaFoldDB" id="A0A8H6ILJ1"/>
<dbReference type="Proteomes" id="UP000652219">
    <property type="component" value="Unassembled WGS sequence"/>
</dbReference>
<comment type="caution">
    <text evidence="1">The sequence shown here is derived from an EMBL/GenBank/DDBJ whole genome shotgun (WGS) entry which is preliminary data.</text>
</comment>
<evidence type="ECO:0000313" key="1">
    <source>
        <dbReference type="EMBL" id="KAF6782192.1"/>
    </source>
</evidence>
<evidence type="ECO:0000313" key="2">
    <source>
        <dbReference type="Proteomes" id="UP000652219"/>
    </source>
</evidence>
<organism evidence="1 2">
    <name type="scientific">Colletotrichum sojae</name>
    <dbReference type="NCBI Taxonomy" id="2175907"/>
    <lineage>
        <taxon>Eukaryota</taxon>
        <taxon>Fungi</taxon>
        <taxon>Dikarya</taxon>
        <taxon>Ascomycota</taxon>
        <taxon>Pezizomycotina</taxon>
        <taxon>Sordariomycetes</taxon>
        <taxon>Hypocreomycetidae</taxon>
        <taxon>Glomerellales</taxon>
        <taxon>Glomerellaceae</taxon>
        <taxon>Colletotrichum</taxon>
        <taxon>Colletotrichum orchidearum species complex</taxon>
    </lineage>
</organism>
<protein>
    <submittedName>
        <fullName evidence="1">Uncharacterized protein</fullName>
    </submittedName>
</protein>
<dbReference type="EMBL" id="WIGN01000927">
    <property type="protein sequence ID" value="KAF6782192.1"/>
    <property type="molecule type" value="Genomic_DNA"/>
</dbReference>
<proteinExistence type="predicted"/>
<reference evidence="1 2" key="1">
    <citation type="journal article" date="2020" name="Phytopathology">
        <title>Genome Sequence Resources of Colletotrichum truncatum, C. plurivorum, C. musicola, and C. sojae: Four Species Pathogenic to Soybean (Glycine max).</title>
        <authorList>
            <person name="Rogerio F."/>
            <person name="Boufleur T.R."/>
            <person name="Ciampi-Guillardi M."/>
            <person name="Sukno S.A."/>
            <person name="Thon M.R."/>
            <person name="Massola Junior N.S."/>
            <person name="Baroncelli R."/>
        </authorList>
    </citation>
    <scope>NUCLEOTIDE SEQUENCE [LARGE SCALE GENOMIC DNA]</scope>
    <source>
        <strain evidence="1 2">LFN0009</strain>
    </source>
</reference>
<sequence length="165" mass="18532">MIDHRLGAERDLPFTDRLPTWATWRLRCAERGLGDPVAQIDYQKEGITPRPKPIIPRLGRIASFLYDILHVDAYQAASLRAVLCDNIFQEAVVVSTHSEKAAMETSQVSSSSKQDLRESLTIAVRREPGSQVTPSEADWELHKATIIDIYKRTNMGRLQGSDGPF</sequence>
<name>A0A8H6ILJ1_9PEZI</name>